<gene>
    <name evidence="1" type="primary">thiS</name>
</gene>
<dbReference type="Pfam" id="PF02597">
    <property type="entry name" value="ThiS"/>
    <property type="match status" value="1"/>
</dbReference>
<dbReference type="SUPFAM" id="SSF54285">
    <property type="entry name" value="MoaD/ThiS"/>
    <property type="match status" value="1"/>
</dbReference>
<organism evidence="1">
    <name type="scientific">Kryptoperidinium foliaceum</name>
    <dbReference type="NCBI Taxonomy" id="160619"/>
    <lineage>
        <taxon>Eukaryota</taxon>
        <taxon>Sar</taxon>
        <taxon>Alveolata</taxon>
        <taxon>Dinophyceae</taxon>
        <taxon>Peridiniales</taxon>
        <taxon>Kryptoperidiniaceae</taxon>
        <taxon>Kryptoperidinium</taxon>
    </lineage>
</organism>
<dbReference type="Gene3D" id="3.10.20.30">
    <property type="match status" value="1"/>
</dbReference>
<dbReference type="InterPro" id="IPR003749">
    <property type="entry name" value="ThiS/MoaD-like"/>
</dbReference>
<dbReference type="GeneID" id="9385021"/>
<protein>
    <submittedName>
        <fullName evidence="1">Thiamine biosynthesis protein</fullName>
    </submittedName>
</protein>
<dbReference type="CDD" id="cd00565">
    <property type="entry name" value="Ubl_ThiS"/>
    <property type="match status" value="1"/>
</dbReference>
<dbReference type="PANTHER" id="PTHR34472:SF1">
    <property type="entry name" value="SULFUR CARRIER PROTEIN THIS"/>
    <property type="match status" value="1"/>
</dbReference>
<dbReference type="EMBL" id="GU591328">
    <property type="protein sequence ID" value="ADI40415.1"/>
    <property type="molecule type" value="Genomic_DNA"/>
</dbReference>
<dbReference type="RefSeq" id="YP_003734630.1">
    <property type="nucleotide sequence ID" value="NC_014267.1"/>
</dbReference>
<dbReference type="NCBIfam" id="TIGR01683">
    <property type="entry name" value="thiS"/>
    <property type="match status" value="1"/>
</dbReference>
<proteinExistence type="predicted"/>
<sequence>MTKVKNFSLNGQQYATSASITIFDLIQYFNFNDSLLVLEYNNLICEKKNWKTIMIHDEDQIEIVTIVGGG</sequence>
<dbReference type="InterPro" id="IPR012675">
    <property type="entry name" value="Beta-grasp_dom_sf"/>
</dbReference>
<dbReference type="InterPro" id="IPR016155">
    <property type="entry name" value="Mopterin_synth/thiamin_S_b"/>
</dbReference>
<reference evidence="1" key="1">
    <citation type="journal article" date="2010" name="PLoS ONE">
        <title>The complete plastid genomes of the two 'dinotoms' Durinskia baltica and Kryptoperidinium foliaceum.</title>
        <authorList>
            <person name="Imanian B."/>
            <person name="Pombert J.F."/>
            <person name="Keeling P.J."/>
        </authorList>
    </citation>
    <scope>NUCLEOTIDE SEQUENCE</scope>
    <source>
        <strain evidence="1">CCMP1326</strain>
    </source>
</reference>
<name>D7PJL5_9DINO</name>
<geneLocation type="chloroplast" evidence="1"/>
<evidence type="ECO:0000313" key="1">
    <source>
        <dbReference type="EMBL" id="ADI40415.1"/>
    </source>
</evidence>
<keyword evidence="1" id="KW-0934">Plastid</keyword>
<dbReference type="PANTHER" id="PTHR34472">
    <property type="entry name" value="SULFUR CARRIER PROTEIN THIS"/>
    <property type="match status" value="1"/>
</dbReference>
<keyword evidence="1" id="KW-0150">Chloroplast</keyword>
<accession>D7PJL5</accession>
<dbReference type="InterPro" id="IPR010035">
    <property type="entry name" value="Thi_S"/>
</dbReference>
<dbReference type="AlphaFoldDB" id="D7PJL5"/>